<dbReference type="SUPFAM" id="SSF52833">
    <property type="entry name" value="Thioredoxin-like"/>
    <property type="match status" value="1"/>
</dbReference>
<dbReference type="InterPro" id="IPR036249">
    <property type="entry name" value="Thioredoxin-like_sf"/>
</dbReference>
<dbReference type="GeneID" id="96866695"/>
<sequence>MKKLFYVSQCKASNYALDFIEKNNIIVDKSNLTYKPITEKDLLDMEALLPNGMIELVNPHSEHLKDLGFDIKTLNKKELMYVIIKNPMILSYPILLETTNNKNPIKLVIGFNPIEWSIFKDDPTSDRYYSNINKFYKFTKCCFFDETKDRKM</sequence>
<dbReference type="PROSITE" id="PS51353">
    <property type="entry name" value="ARSC"/>
    <property type="match status" value="1"/>
</dbReference>
<dbReference type="Proteomes" id="UP000028523">
    <property type="component" value="Unassembled WGS sequence"/>
</dbReference>
<gene>
    <name evidence="2" type="ORF">P271_703</name>
</gene>
<dbReference type="RefSeq" id="WP_004025486.1">
    <property type="nucleotide sequence ID" value="NZ_AWQU01000058.1"/>
</dbReference>
<dbReference type="AlphaFoldDB" id="A0A084U4F5"/>
<protein>
    <submittedName>
        <fullName evidence="2">Transcriptional regulator, ArsC family, Spx subfamily</fullName>
    </submittedName>
</protein>
<evidence type="ECO:0000313" key="2">
    <source>
        <dbReference type="EMBL" id="KFB07841.1"/>
    </source>
</evidence>
<dbReference type="PANTHER" id="PTHR30041">
    <property type="entry name" value="ARSENATE REDUCTASE"/>
    <property type="match status" value="1"/>
</dbReference>
<comment type="caution">
    <text evidence="2">The sequence shown here is derived from an EMBL/GenBank/DDBJ whole genome shotgun (WGS) entry which is preliminary data.</text>
</comment>
<organism evidence="2 3">
    <name type="scientific">Malacoplasma iowae DK-CPA</name>
    <dbReference type="NCBI Taxonomy" id="1394179"/>
    <lineage>
        <taxon>Bacteria</taxon>
        <taxon>Bacillati</taxon>
        <taxon>Mycoplasmatota</taxon>
        <taxon>Mycoplasmoidales</taxon>
        <taxon>Mycoplasmoidaceae</taxon>
        <taxon>Malacoplasma</taxon>
    </lineage>
</organism>
<dbReference type="PANTHER" id="PTHR30041:SF8">
    <property type="entry name" value="PROTEIN YFFB"/>
    <property type="match status" value="1"/>
</dbReference>
<evidence type="ECO:0000256" key="1">
    <source>
        <dbReference type="PROSITE-ProRule" id="PRU01282"/>
    </source>
</evidence>
<name>A0A084U4F5_MALIO</name>
<keyword evidence="3" id="KW-1185">Reference proteome</keyword>
<dbReference type="Gene3D" id="3.40.30.10">
    <property type="entry name" value="Glutaredoxin"/>
    <property type="match status" value="1"/>
</dbReference>
<dbReference type="InterPro" id="IPR006660">
    <property type="entry name" value="Arsenate_reductase-like"/>
</dbReference>
<reference evidence="2 3" key="1">
    <citation type="journal article" date="2014" name="PLoS ONE">
        <title>Reduction of Hydrogen Peroxide Accumulation and Toxicity by a Catalase from Mycoplasma iowae.</title>
        <authorList>
            <person name="Pritchard R.E."/>
            <person name="Prassinos A.J."/>
            <person name="Osborne J.D."/>
            <person name="Raviv Z."/>
            <person name="Balish M.F."/>
        </authorList>
    </citation>
    <scope>NUCLEOTIDE SEQUENCE [LARGE SCALE GENOMIC DNA]</scope>
    <source>
        <strain evidence="2 3">DK-CPA</strain>
    </source>
</reference>
<dbReference type="EMBL" id="AWQU01000058">
    <property type="protein sequence ID" value="KFB07841.1"/>
    <property type="molecule type" value="Genomic_DNA"/>
</dbReference>
<accession>A0A084U4F5</accession>
<evidence type="ECO:0000313" key="3">
    <source>
        <dbReference type="Proteomes" id="UP000028523"/>
    </source>
</evidence>
<comment type="similarity">
    <text evidence="1">Belongs to the ArsC family.</text>
</comment>
<dbReference type="Pfam" id="PF03960">
    <property type="entry name" value="ArsC"/>
    <property type="match status" value="1"/>
</dbReference>
<proteinExistence type="inferred from homology"/>